<gene>
    <name evidence="3" type="ORF">MTR66_18780</name>
</gene>
<accession>A0ABT0BVM1</accession>
<dbReference type="EMBL" id="JALHLG010000049">
    <property type="protein sequence ID" value="MCJ2188851.1"/>
    <property type="molecule type" value="Genomic_DNA"/>
</dbReference>
<evidence type="ECO:0000256" key="1">
    <source>
        <dbReference type="SAM" id="Coils"/>
    </source>
</evidence>
<organism evidence="3 4">
    <name type="scientific">Novosphingobium beihaiensis</name>
    <dbReference type="NCBI Taxonomy" id="2930389"/>
    <lineage>
        <taxon>Bacteria</taxon>
        <taxon>Pseudomonadati</taxon>
        <taxon>Pseudomonadota</taxon>
        <taxon>Alphaproteobacteria</taxon>
        <taxon>Sphingomonadales</taxon>
        <taxon>Sphingomonadaceae</taxon>
        <taxon>Novosphingobium</taxon>
    </lineage>
</organism>
<keyword evidence="2" id="KW-0812">Transmembrane</keyword>
<dbReference type="Proteomes" id="UP001202281">
    <property type="component" value="Unassembled WGS sequence"/>
</dbReference>
<name>A0ABT0BVM1_9SPHN</name>
<feature type="transmembrane region" description="Helical" evidence="2">
    <location>
        <begin position="436"/>
        <end position="459"/>
    </location>
</feature>
<dbReference type="InterPro" id="IPR050445">
    <property type="entry name" value="Bact_polysacc_biosynth/exp"/>
</dbReference>
<sequence>MIQVFPDQPPRRLVRLWWLIRDGMPSLGRYRRYAMVVLPSLIGVWLVVAAYLLFAPTSYTSNMTLILPGSGAGGSINLESIGQASAQTNSAFASSTLSPTENYKRLLMADVTLKRAAQIAEEGDDPLSTPAIRLVDQTNLIAVSMSGPTAQQAQARLEAVREAFLKGLENLREDEAAKREAADRDQIAELERKVQQTQRRLLEFQGDTGLATLDQFNQRINVLDGLHAKQRDTRSDLERERAAASRLAASLRVTPEEAGRAMVLKADPIFQSLLARYAAISVNHTESSATLGARHMTVAELDAEQNSLRASMVRRGQALTGLGAKTLLNFADLSVSEGRARMFESLVAADSASAGAAGALAEVDRQISHQTKEAHELVRQASALADLLRDHRVAEAVFSSALARLDTNKSDPFASYPLVQTLEQPSLPKKPSSPSALLAIAGGVATTLFIIMGFALLWVRQPIIRKILPKG</sequence>
<evidence type="ECO:0008006" key="5">
    <source>
        <dbReference type="Google" id="ProtNLM"/>
    </source>
</evidence>
<keyword evidence="4" id="KW-1185">Reference proteome</keyword>
<evidence type="ECO:0000313" key="3">
    <source>
        <dbReference type="EMBL" id="MCJ2188851.1"/>
    </source>
</evidence>
<proteinExistence type="predicted"/>
<feature type="coiled-coil region" evidence="1">
    <location>
        <begin position="165"/>
        <end position="207"/>
    </location>
</feature>
<reference evidence="3 4" key="1">
    <citation type="submission" date="2022-04" db="EMBL/GenBank/DDBJ databases">
        <title>Identification of a novel bacterium isolated from mangrove sediments.</title>
        <authorList>
            <person name="Pan X."/>
        </authorList>
    </citation>
    <scope>NUCLEOTIDE SEQUENCE [LARGE SCALE GENOMIC DNA]</scope>
    <source>
        <strain evidence="3 4">B2638</strain>
    </source>
</reference>
<evidence type="ECO:0000256" key="2">
    <source>
        <dbReference type="SAM" id="Phobius"/>
    </source>
</evidence>
<keyword evidence="2" id="KW-1133">Transmembrane helix</keyword>
<comment type="caution">
    <text evidence="3">The sequence shown here is derived from an EMBL/GenBank/DDBJ whole genome shotgun (WGS) entry which is preliminary data.</text>
</comment>
<dbReference type="PANTHER" id="PTHR32309:SF13">
    <property type="entry name" value="FERRIC ENTEROBACTIN TRANSPORT PROTEIN FEPE"/>
    <property type="match status" value="1"/>
</dbReference>
<dbReference type="RefSeq" id="WP_243923807.1">
    <property type="nucleotide sequence ID" value="NZ_JALHLG010000049.1"/>
</dbReference>
<keyword evidence="1" id="KW-0175">Coiled coil</keyword>
<keyword evidence="2" id="KW-0472">Membrane</keyword>
<evidence type="ECO:0000313" key="4">
    <source>
        <dbReference type="Proteomes" id="UP001202281"/>
    </source>
</evidence>
<dbReference type="PANTHER" id="PTHR32309">
    <property type="entry name" value="TYROSINE-PROTEIN KINASE"/>
    <property type="match status" value="1"/>
</dbReference>
<feature type="transmembrane region" description="Helical" evidence="2">
    <location>
        <begin position="33"/>
        <end position="54"/>
    </location>
</feature>
<protein>
    <recommendedName>
        <fullName evidence="5">Lipopolysaccharide biosynthesis protein</fullName>
    </recommendedName>
</protein>